<feature type="region of interest" description="Disordered" evidence="5">
    <location>
        <begin position="578"/>
        <end position="605"/>
    </location>
</feature>
<dbReference type="Proteomes" id="UP000075886">
    <property type="component" value="Unassembled WGS sequence"/>
</dbReference>
<evidence type="ECO:0000256" key="7">
    <source>
        <dbReference type="SAM" id="SignalP"/>
    </source>
</evidence>
<reference evidence="9" key="2">
    <citation type="submission" date="2020-05" db="UniProtKB">
        <authorList>
            <consortium name="EnsemblMetazoa"/>
        </authorList>
    </citation>
    <scope>IDENTIFICATION</scope>
    <source>
        <strain evidence="9">FAR1</strain>
    </source>
</reference>
<keyword evidence="10" id="KW-1185">Reference proteome</keyword>
<keyword evidence="4 6" id="KW-0472">Membrane</keyword>
<evidence type="ECO:0000313" key="10">
    <source>
        <dbReference type="Proteomes" id="UP000075886"/>
    </source>
</evidence>
<feature type="transmembrane region" description="Helical" evidence="6">
    <location>
        <begin position="459"/>
        <end position="481"/>
    </location>
</feature>
<sequence>MKYSIVLLFIHTTMAVNMYGPMQNHPPPNPNPIDLMAIKDIYPGLKNINVIFIILEIGPVTLTKENREVRTFKVADQTAAINVSIWDEPGKQLSPGDIVRLTKGYANVWRQSLTLYSGKNGEIVRLGDFCYTFNEMVNMSEPNPNLSASLPQPALNNGSGSGPNGGTGNNGTGKAMGTPKPAVPNNSPLHATPGGSQPKPHTATTRYSVAAAAAAAAATPSNIMKPSPKNSPRTGRNSQAKGAAAALKKQTHVINNAVDMLAYLSKMRSTASEMSGSETTQFLKLSSAVFYGLSSFLITVVNKTVLTSYHFPSFLVLSLGQLTASIVVLFVAKRLQLVKFPDFSRDIPRRIFPLPLIYLGNMMFGLGGTQALSLPMFAALRRFSILLTMLLELLVLGIRPTLAVKVSVFAMVGGALMAALDDLSFNLQGYMYVMITNTLTAANGVYMKKKLDTADMGKYGLMYYNSLFMILPALVGTWLAGDIDRAWQYAGWNDPFFVAQFLLSCVMGFILSYSVILCTQHNSALTTTIVGCLKNISVTYIGMFIGGDYVFSLLNALGINISVAGSLLYTYVTFRKKPSSSSGGDSGSSSDKKLLLPAAGRIDNV</sequence>
<dbReference type="STRING" id="69004.A0A182QC64"/>
<feature type="transmembrane region" description="Helical" evidence="6">
    <location>
        <begin position="496"/>
        <end position="517"/>
    </location>
</feature>
<protein>
    <recommendedName>
        <fullName evidence="8">Sugar phosphate transporter domain-containing protein</fullName>
    </recommendedName>
</protein>
<dbReference type="AlphaFoldDB" id="A0A182QC64"/>
<reference evidence="10" key="1">
    <citation type="submission" date="2014-01" db="EMBL/GenBank/DDBJ databases">
        <title>The Genome Sequence of Anopheles farauti FAR1 (V2).</title>
        <authorList>
            <consortium name="The Broad Institute Genomics Platform"/>
            <person name="Neafsey D.E."/>
            <person name="Besansky N."/>
            <person name="Howell P."/>
            <person name="Walton C."/>
            <person name="Young S.K."/>
            <person name="Zeng Q."/>
            <person name="Gargeya S."/>
            <person name="Fitzgerald M."/>
            <person name="Haas B."/>
            <person name="Abouelleil A."/>
            <person name="Allen A.W."/>
            <person name="Alvarado L."/>
            <person name="Arachchi H.M."/>
            <person name="Berlin A.M."/>
            <person name="Chapman S.B."/>
            <person name="Gainer-Dewar J."/>
            <person name="Goldberg J."/>
            <person name="Griggs A."/>
            <person name="Gujja S."/>
            <person name="Hansen M."/>
            <person name="Howarth C."/>
            <person name="Imamovic A."/>
            <person name="Ireland A."/>
            <person name="Larimer J."/>
            <person name="McCowan C."/>
            <person name="Murphy C."/>
            <person name="Pearson M."/>
            <person name="Poon T.W."/>
            <person name="Priest M."/>
            <person name="Roberts A."/>
            <person name="Saif S."/>
            <person name="Shea T."/>
            <person name="Sisk P."/>
            <person name="Sykes S."/>
            <person name="Wortman J."/>
            <person name="Nusbaum C."/>
            <person name="Birren B."/>
        </authorList>
    </citation>
    <scope>NUCLEOTIDE SEQUENCE [LARGE SCALE GENOMIC DNA]</scope>
    <source>
        <strain evidence="10">FAR1</strain>
    </source>
</reference>
<dbReference type="Gene3D" id="2.40.50.140">
    <property type="entry name" value="Nucleic acid-binding proteins"/>
    <property type="match status" value="1"/>
</dbReference>
<dbReference type="SUPFAM" id="SSF50249">
    <property type="entry name" value="Nucleic acid-binding proteins"/>
    <property type="match status" value="1"/>
</dbReference>
<dbReference type="InterPro" id="IPR004853">
    <property type="entry name" value="Sugar_P_trans_dom"/>
</dbReference>
<evidence type="ECO:0000256" key="2">
    <source>
        <dbReference type="ARBA" id="ARBA00022692"/>
    </source>
</evidence>
<accession>A0A182QC64</accession>
<feature type="transmembrane region" description="Helical" evidence="6">
    <location>
        <begin position="390"/>
        <end position="417"/>
    </location>
</feature>
<dbReference type="GO" id="GO:0016020">
    <property type="term" value="C:membrane"/>
    <property type="evidence" value="ECO:0007669"/>
    <property type="project" value="UniProtKB-SubCell"/>
</dbReference>
<organism evidence="9 10">
    <name type="scientific">Anopheles farauti</name>
    <dbReference type="NCBI Taxonomy" id="69004"/>
    <lineage>
        <taxon>Eukaryota</taxon>
        <taxon>Metazoa</taxon>
        <taxon>Ecdysozoa</taxon>
        <taxon>Arthropoda</taxon>
        <taxon>Hexapoda</taxon>
        <taxon>Insecta</taxon>
        <taxon>Pterygota</taxon>
        <taxon>Neoptera</taxon>
        <taxon>Endopterygota</taxon>
        <taxon>Diptera</taxon>
        <taxon>Nematocera</taxon>
        <taxon>Culicoidea</taxon>
        <taxon>Culicidae</taxon>
        <taxon>Anophelinae</taxon>
        <taxon>Anopheles</taxon>
    </lineage>
</organism>
<dbReference type="Pfam" id="PF03151">
    <property type="entry name" value="TPT"/>
    <property type="match status" value="1"/>
</dbReference>
<comment type="subcellular location">
    <subcellularLocation>
        <location evidence="1">Membrane</location>
        <topology evidence="1">Multi-pass membrane protein</topology>
    </subcellularLocation>
</comment>
<evidence type="ECO:0000256" key="3">
    <source>
        <dbReference type="ARBA" id="ARBA00022989"/>
    </source>
</evidence>
<evidence type="ECO:0000256" key="4">
    <source>
        <dbReference type="ARBA" id="ARBA00023136"/>
    </source>
</evidence>
<keyword evidence="3 6" id="KW-1133">Transmembrane helix</keyword>
<feature type="region of interest" description="Disordered" evidence="5">
    <location>
        <begin position="143"/>
        <end position="203"/>
    </location>
</feature>
<dbReference type="EMBL" id="AXCN02000987">
    <property type="status" value="NOT_ANNOTATED_CDS"/>
    <property type="molecule type" value="Genomic_DNA"/>
</dbReference>
<dbReference type="InterPro" id="IPR012340">
    <property type="entry name" value="NA-bd_OB-fold"/>
</dbReference>
<feature type="region of interest" description="Disordered" evidence="5">
    <location>
        <begin position="218"/>
        <end position="247"/>
    </location>
</feature>
<feature type="transmembrane region" description="Helical" evidence="6">
    <location>
        <begin position="429"/>
        <end position="447"/>
    </location>
</feature>
<feature type="chain" id="PRO_5045508869" description="Sugar phosphate transporter domain-containing protein" evidence="7">
    <location>
        <begin position="16"/>
        <end position="605"/>
    </location>
</feature>
<dbReference type="EnsemblMetazoa" id="AFAF007237-RA">
    <property type="protein sequence ID" value="AFAF007237-PA"/>
    <property type="gene ID" value="AFAF007237"/>
</dbReference>
<dbReference type="InterPro" id="IPR050186">
    <property type="entry name" value="TPT_transporter"/>
</dbReference>
<evidence type="ECO:0000256" key="6">
    <source>
        <dbReference type="SAM" id="Phobius"/>
    </source>
</evidence>
<dbReference type="CDD" id="cd04491">
    <property type="entry name" value="SoSSB_OBF"/>
    <property type="match status" value="1"/>
</dbReference>
<evidence type="ECO:0000259" key="8">
    <source>
        <dbReference type="Pfam" id="PF03151"/>
    </source>
</evidence>
<feature type="signal peptide" evidence="7">
    <location>
        <begin position="1"/>
        <end position="15"/>
    </location>
</feature>
<feature type="compositionally biased region" description="Polar residues" evidence="5">
    <location>
        <begin position="219"/>
        <end position="239"/>
    </location>
</feature>
<evidence type="ECO:0000256" key="1">
    <source>
        <dbReference type="ARBA" id="ARBA00004141"/>
    </source>
</evidence>
<proteinExistence type="predicted"/>
<keyword evidence="2 6" id="KW-0812">Transmembrane</keyword>
<feature type="compositionally biased region" description="Low complexity" evidence="5">
    <location>
        <begin position="579"/>
        <end position="589"/>
    </location>
</feature>
<name>A0A182QC64_9DIPT</name>
<feature type="domain" description="Sugar phosphate transporter" evidence="8">
    <location>
        <begin position="290"/>
        <end position="569"/>
    </location>
</feature>
<dbReference type="GO" id="GO:0003677">
    <property type="term" value="F:DNA binding"/>
    <property type="evidence" value="ECO:0007669"/>
    <property type="project" value="UniProtKB-KW"/>
</dbReference>
<feature type="transmembrane region" description="Helical" evidence="6">
    <location>
        <begin position="524"/>
        <end position="543"/>
    </location>
</feature>
<dbReference type="PANTHER" id="PTHR11132">
    <property type="entry name" value="SOLUTE CARRIER FAMILY 35"/>
    <property type="match status" value="1"/>
</dbReference>
<feature type="transmembrane region" description="Helical" evidence="6">
    <location>
        <begin position="549"/>
        <end position="572"/>
    </location>
</feature>
<keyword evidence="7" id="KW-0732">Signal</keyword>
<evidence type="ECO:0000256" key="5">
    <source>
        <dbReference type="SAM" id="MobiDB-lite"/>
    </source>
</evidence>
<dbReference type="VEuPathDB" id="VectorBase:AFAF007237"/>
<feature type="compositionally biased region" description="Gly residues" evidence="5">
    <location>
        <begin position="159"/>
        <end position="171"/>
    </location>
</feature>
<dbReference type="GO" id="GO:0005694">
    <property type="term" value="C:chromosome"/>
    <property type="evidence" value="ECO:0007669"/>
    <property type="project" value="UniProtKB-ARBA"/>
</dbReference>
<evidence type="ECO:0000313" key="9">
    <source>
        <dbReference type="EnsemblMetazoa" id="AFAF007237-PA"/>
    </source>
</evidence>
<feature type="transmembrane region" description="Helical" evidence="6">
    <location>
        <begin position="313"/>
        <end position="332"/>
    </location>
</feature>
<feature type="transmembrane region" description="Helical" evidence="6">
    <location>
        <begin position="352"/>
        <end position="378"/>
    </location>
</feature>